<dbReference type="PANTHER" id="PTHR35368">
    <property type="entry name" value="HYDROPEROXIDE REDUCTASE"/>
    <property type="match status" value="1"/>
</dbReference>
<dbReference type="RefSeq" id="WP_375526565.1">
    <property type="nucleotide sequence ID" value="NZ_JBHILM010000020.1"/>
</dbReference>
<dbReference type="EMBL" id="JBHILM010000020">
    <property type="protein sequence ID" value="MFB5682820.1"/>
    <property type="molecule type" value="Genomic_DNA"/>
</dbReference>
<dbReference type="PANTHER" id="PTHR35368:SF1">
    <property type="entry name" value="HYDROPEROXIDE REDUCTASE"/>
    <property type="match status" value="1"/>
</dbReference>
<dbReference type="EC" id="1.11.1.-" evidence="1"/>
<proteinExistence type="predicted"/>
<evidence type="ECO:0000313" key="1">
    <source>
        <dbReference type="EMBL" id="MFB5682820.1"/>
    </source>
</evidence>
<sequence>MATLNEYLAQKKIAAQQLHQQALANPQPRNYAARVRAAGRSGVREIRIRDFQIISDSPENFAGYSLGPASPEIQLGVLGSCMTHITLIQAAKLGISLESLEIEVHGQEHPLAGQEGYEDVPIYPHNIHYKIHITSDEEPERIQELHETVERVCPIYNLLLNPQTIAGEVVLTTASDPEGKAKTQGK</sequence>
<evidence type="ECO:0000313" key="2">
    <source>
        <dbReference type="Proteomes" id="UP001580407"/>
    </source>
</evidence>
<dbReference type="InterPro" id="IPR015946">
    <property type="entry name" value="KH_dom-like_a/b"/>
</dbReference>
<dbReference type="InterPro" id="IPR052924">
    <property type="entry name" value="OsmC/Ohr_hydroprdx_reductase"/>
</dbReference>
<dbReference type="InterPro" id="IPR036102">
    <property type="entry name" value="OsmC/Ohrsf"/>
</dbReference>
<keyword evidence="2" id="KW-1185">Reference proteome</keyword>
<dbReference type="InterPro" id="IPR003718">
    <property type="entry name" value="OsmC/Ohr_fam"/>
</dbReference>
<dbReference type="GO" id="GO:0004601">
    <property type="term" value="F:peroxidase activity"/>
    <property type="evidence" value="ECO:0007669"/>
    <property type="project" value="UniProtKB-KW"/>
</dbReference>
<dbReference type="Gene3D" id="3.30.300.20">
    <property type="match status" value="1"/>
</dbReference>
<keyword evidence="1" id="KW-0575">Peroxidase</keyword>
<reference evidence="1 2" key="1">
    <citation type="submission" date="2024-09" db="EMBL/GenBank/DDBJ databases">
        <authorList>
            <person name="Ruan L."/>
        </authorList>
    </citation>
    <scope>NUCLEOTIDE SEQUENCE [LARGE SCALE GENOMIC DNA]</scope>
    <source>
        <strain evidence="1 2">D33</strain>
    </source>
</reference>
<gene>
    <name evidence="1" type="ORF">ACE3NQ_18040</name>
</gene>
<dbReference type="Proteomes" id="UP001580407">
    <property type="component" value="Unassembled WGS sequence"/>
</dbReference>
<organism evidence="1 2">
    <name type="scientific">Paenibacillus terreus</name>
    <dbReference type="NCBI Taxonomy" id="1387834"/>
    <lineage>
        <taxon>Bacteria</taxon>
        <taxon>Bacillati</taxon>
        <taxon>Bacillota</taxon>
        <taxon>Bacilli</taxon>
        <taxon>Bacillales</taxon>
        <taxon>Paenibacillaceae</taxon>
        <taxon>Paenibacillus</taxon>
    </lineage>
</organism>
<comment type="caution">
    <text evidence="1">The sequence shown here is derived from an EMBL/GenBank/DDBJ whole genome shotgun (WGS) entry which is preliminary data.</text>
</comment>
<dbReference type="Pfam" id="PF02566">
    <property type="entry name" value="OsmC"/>
    <property type="match status" value="1"/>
</dbReference>
<name>A0ABV5BAU1_9BACL</name>
<accession>A0ABV5BAU1</accession>
<keyword evidence="1" id="KW-0560">Oxidoreductase</keyword>
<protein>
    <submittedName>
        <fullName evidence="1">OsmC family protein</fullName>
        <ecNumber evidence="1">1.11.1.-</ecNumber>
    </submittedName>
</protein>
<dbReference type="SUPFAM" id="SSF82784">
    <property type="entry name" value="OsmC-like"/>
    <property type="match status" value="1"/>
</dbReference>